<sequence length="59" mass="7152">MTELSDIDRLRKGEKILCHTCHKHYYDVSYSKRDFVNYFHCEDPNCKGFVHEQKNIMVE</sequence>
<dbReference type="EMBL" id="JBBMFI010000042">
    <property type="protein sequence ID" value="MEQ2566289.1"/>
    <property type="molecule type" value="Genomic_DNA"/>
</dbReference>
<reference evidence="1 2" key="1">
    <citation type="submission" date="2024-03" db="EMBL/GenBank/DDBJ databases">
        <title>Human intestinal bacterial collection.</title>
        <authorList>
            <person name="Pauvert C."/>
            <person name="Hitch T.C.A."/>
            <person name="Clavel T."/>
        </authorList>
    </citation>
    <scope>NUCLEOTIDE SEQUENCE [LARGE SCALE GENOMIC DNA]</scope>
    <source>
        <strain evidence="1 2">CLA-AP-H18</strain>
    </source>
</reference>
<proteinExistence type="predicted"/>
<protein>
    <submittedName>
        <fullName evidence="1">Uncharacterized protein</fullName>
    </submittedName>
</protein>
<comment type="caution">
    <text evidence="1">The sequence shown here is derived from an EMBL/GenBank/DDBJ whole genome shotgun (WGS) entry which is preliminary data.</text>
</comment>
<organism evidence="1 2">
    <name type="scientific">Ruminococcoides intestinihominis</name>
    <dbReference type="NCBI Taxonomy" id="3133161"/>
    <lineage>
        <taxon>Bacteria</taxon>
        <taxon>Bacillati</taxon>
        <taxon>Bacillota</taxon>
        <taxon>Clostridia</taxon>
        <taxon>Eubacteriales</taxon>
        <taxon>Oscillospiraceae</taxon>
        <taxon>Ruminococcoides</taxon>
    </lineage>
</organism>
<evidence type="ECO:0000313" key="2">
    <source>
        <dbReference type="Proteomes" id="UP001478133"/>
    </source>
</evidence>
<dbReference type="RefSeq" id="WP_287922773.1">
    <property type="nucleotide sequence ID" value="NZ_JBBMEY010000048.1"/>
</dbReference>
<dbReference type="Proteomes" id="UP001478133">
    <property type="component" value="Unassembled WGS sequence"/>
</dbReference>
<accession>A0ABV1HVD2</accession>
<name>A0ABV1HVD2_9FIRM</name>
<keyword evidence="2" id="KW-1185">Reference proteome</keyword>
<evidence type="ECO:0000313" key="1">
    <source>
        <dbReference type="EMBL" id="MEQ2566289.1"/>
    </source>
</evidence>
<gene>
    <name evidence="1" type="ORF">ABFO16_08580</name>
</gene>